<evidence type="ECO:0000313" key="1">
    <source>
        <dbReference type="EMBL" id="GAA0604139.1"/>
    </source>
</evidence>
<protein>
    <submittedName>
        <fullName evidence="1">Uncharacterized protein</fullName>
    </submittedName>
</protein>
<evidence type="ECO:0000313" key="2">
    <source>
        <dbReference type="Proteomes" id="UP001424441"/>
    </source>
</evidence>
<name>A0ABP3R6W6_9HYPH</name>
<proteinExistence type="predicted"/>
<accession>A0ABP3R6W6</accession>
<dbReference type="Proteomes" id="UP001424441">
    <property type="component" value="Unassembled WGS sequence"/>
</dbReference>
<sequence>MFGSIFAASIAAFTIFSMISLSFDTTKMLVESQPSPVALSVAVPAYSPKNDVAMCQYATQDMCLAYCPSAM</sequence>
<dbReference type="EMBL" id="BAAADE010000003">
    <property type="protein sequence ID" value="GAA0604139.1"/>
    <property type="molecule type" value="Genomic_DNA"/>
</dbReference>
<reference evidence="2" key="1">
    <citation type="journal article" date="2019" name="Int. J. Syst. Evol. Microbiol.">
        <title>The Global Catalogue of Microorganisms (GCM) 10K type strain sequencing project: providing services to taxonomists for standard genome sequencing and annotation.</title>
        <authorList>
            <consortium name="The Broad Institute Genomics Platform"/>
            <consortium name="The Broad Institute Genome Sequencing Center for Infectious Disease"/>
            <person name="Wu L."/>
            <person name="Ma J."/>
        </authorList>
    </citation>
    <scope>NUCLEOTIDE SEQUENCE [LARGE SCALE GENOMIC DNA]</scope>
    <source>
        <strain evidence="2">JCM 15115</strain>
    </source>
</reference>
<gene>
    <name evidence="1" type="ORF">GCM10008943_19580</name>
</gene>
<keyword evidence="2" id="KW-1185">Reference proteome</keyword>
<organism evidence="1 2">
    <name type="scientific">Paenochrobactrum glaciei</name>
    <dbReference type="NCBI Taxonomy" id="486407"/>
    <lineage>
        <taxon>Bacteria</taxon>
        <taxon>Pseudomonadati</taxon>
        <taxon>Pseudomonadota</taxon>
        <taxon>Alphaproteobacteria</taxon>
        <taxon>Hyphomicrobiales</taxon>
        <taxon>Brucellaceae</taxon>
        <taxon>Paenochrobactrum</taxon>
    </lineage>
</organism>
<comment type="caution">
    <text evidence="1">The sequence shown here is derived from an EMBL/GenBank/DDBJ whole genome shotgun (WGS) entry which is preliminary data.</text>
</comment>